<proteinExistence type="predicted"/>
<dbReference type="InterPro" id="IPR020103">
    <property type="entry name" value="PsdUridine_synth_cat_dom_sf"/>
</dbReference>
<accession>A0A448YY73</accession>
<reference evidence="3 4" key="1">
    <citation type="submission" date="2019-01" db="EMBL/GenBank/DDBJ databases">
        <authorList>
            <person name="Ferrante I. M."/>
        </authorList>
    </citation>
    <scope>NUCLEOTIDE SEQUENCE [LARGE SCALE GENOMIC DNA]</scope>
    <source>
        <strain evidence="3 4">B856</strain>
    </source>
</reference>
<dbReference type="PANTHER" id="PTHR21600:SF88">
    <property type="entry name" value="RNA PSEUDOURIDINE SYNTHASE 5"/>
    <property type="match status" value="1"/>
</dbReference>
<evidence type="ECO:0000259" key="2">
    <source>
        <dbReference type="Pfam" id="PF00849"/>
    </source>
</evidence>
<evidence type="ECO:0000313" key="4">
    <source>
        <dbReference type="Proteomes" id="UP000291116"/>
    </source>
</evidence>
<feature type="compositionally biased region" description="Polar residues" evidence="1">
    <location>
        <begin position="367"/>
        <end position="385"/>
    </location>
</feature>
<dbReference type="Gene3D" id="3.30.2350.10">
    <property type="entry name" value="Pseudouridine synthase"/>
    <property type="match status" value="1"/>
</dbReference>
<dbReference type="Proteomes" id="UP000291116">
    <property type="component" value="Unassembled WGS sequence"/>
</dbReference>
<dbReference type="InterPro" id="IPR006145">
    <property type="entry name" value="PsdUridine_synth_RsuA/RluA"/>
</dbReference>
<evidence type="ECO:0000256" key="1">
    <source>
        <dbReference type="SAM" id="MobiDB-lite"/>
    </source>
</evidence>
<protein>
    <recommendedName>
        <fullName evidence="2">Pseudouridine synthase RsuA/RluA-like domain-containing protein</fullName>
    </recommendedName>
</protein>
<feature type="region of interest" description="Disordered" evidence="1">
    <location>
        <begin position="403"/>
        <end position="424"/>
    </location>
</feature>
<dbReference type="OrthoDB" id="428658at2759"/>
<feature type="compositionally biased region" description="Basic and acidic residues" evidence="1">
    <location>
        <begin position="302"/>
        <end position="313"/>
    </location>
</feature>
<dbReference type="InterPro" id="IPR050188">
    <property type="entry name" value="RluA_PseudoU_synthase"/>
</dbReference>
<feature type="region of interest" description="Disordered" evidence="1">
    <location>
        <begin position="467"/>
        <end position="506"/>
    </location>
</feature>
<keyword evidence="4" id="KW-1185">Reference proteome</keyword>
<dbReference type="InterPro" id="IPR006224">
    <property type="entry name" value="PsdUridine_synth_RluA-like_CS"/>
</dbReference>
<dbReference type="SUPFAM" id="SSF55120">
    <property type="entry name" value="Pseudouridine synthase"/>
    <property type="match status" value="1"/>
</dbReference>
<dbReference type="Pfam" id="PF00849">
    <property type="entry name" value="PseudoU_synth_2"/>
    <property type="match status" value="1"/>
</dbReference>
<dbReference type="GO" id="GO:0000455">
    <property type="term" value="P:enzyme-directed rRNA pseudouridine synthesis"/>
    <property type="evidence" value="ECO:0007669"/>
    <property type="project" value="TreeGrafter"/>
</dbReference>
<dbReference type="PANTHER" id="PTHR21600">
    <property type="entry name" value="MITOCHONDRIAL RNA PSEUDOURIDINE SYNTHASE"/>
    <property type="match status" value="1"/>
</dbReference>
<feature type="region of interest" description="Disordered" evidence="1">
    <location>
        <begin position="292"/>
        <end position="313"/>
    </location>
</feature>
<feature type="domain" description="Pseudouridine synthase RsuA/RluA-like" evidence="2">
    <location>
        <begin position="144"/>
        <end position="452"/>
    </location>
</feature>
<sequence>MENNFGMICRNDGIGTQRAMLAFNRGRVYDCGRVPPIPRRSSDTTSAGAITLIRFLMTSHTNHQRHRFSESGWRRRIEKGQILMDGIVVNDAEMELTKANVKQRVEYVRGPWREPIVAVVVHDDTIDTGPEPSCQLKILYIDDHLMVVHKPSRLPTMPSQTYFEFSVLNALRQLHCMEKELSKDKEDEDNCEVESYSNTNANTDSISKNHCVVATSTVRRLIRSHCSALPQPVHRLGVGTSGILLIATSLLGRQRLTDAMRLKSHNVNNNKLRKTYRALVYAYRRDERLSIATDDGSPEVDGSSKERSTREGPKMLIPDFMMIDCPIGPVPFPIGGDSIHAACPISGDSNDKIDPLYSHVHLHNQVSDVQENQPQERSTTASNNNKKIKHALSLVKVIRRNIPRHERNVDKENGGETDSDTYSGHNFDTTATAVVEIEIPTGRPHQIRIHMAYAGYPLVDDPLYLPGGIPDVRPRPFKTRKREEEDLDQSDETEDGGIDCDEDNGTHSTTMRVALPRDCGYHLHAYQITLEHPCSSRHSSVATISTANADVSDAAPSAYAEECAVSSSSAMMTFTATPPRILR</sequence>
<feature type="compositionally biased region" description="Acidic residues" evidence="1">
    <location>
        <begin position="485"/>
        <end position="503"/>
    </location>
</feature>
<organism evidence="3 4">
    <name type="scientific">Pseudo-nitzschia multistriata</name>
    <dbReference type="NCBI Taxonomy" id="183589"/>
    <lineage>
        <taxon>Eukaryota</taxon>
        <taxon>Sar</taxon>
        <taxon>Stramenopiles</taxon>
        <taxon>Ochrophyta</taxon>
        <taxon>Bacillariophyta</taxon>
        <taxon>Bacillariophyceae</taxon>
        <taxon>Bacillariophycidae</taxon>
        <taxon>Bacillariales</taxon>
        <taxon>Bacillariaceae</taxon>
        <taxon>Pseudo-nitzschia</taxon>
    </lineage>
</organism>
<gene>
    <name evidence="3" type="ORF">PSNMU_V1.4_AUG-EV-PASAV3_0014320</name>
</gene>
<dbReference type="GO" id="GO:0009982">
    <property type="term" value="F:pseudouridine synthase activity"/>
    <property type="evidence" value="ECO:0007669"/>
    <property type="project" value="InterPro"/>
</dbReference>
<dbReference type="GO" id="GO:0003723">
    <property type="term" value="F:RNA binding"/>
    <property type="evidence" value="ECO:0007669"/>
    <property type="project" value="InterPro"/>
</dbReference>
<name>A0A448YY73_9STRA</name>
<dbReference type="AlphaFoldDB" id="A0A448YY73"/>
<dbReference type="PROSITE" id="PS01129">
    <property type="entry name" value="PSI_RLU"/>
    <property type="match status" value="1"/>
</dbReference>
<dbReference type="EMBL" id="CAACVS010000037">
    <property type="protein sequence ID" value="VEU34704.1"/>
    <property type="molecule type" value="Genomic_DNA"/>
</dbReference>
<feature type="region of interest" description="Disordered" evidence="1">
    <location>
        <begin position="367"/>
        <end position="386"/>
    </location>
</feature>
<feature type="compositionally biased region" description="Basic and acidic residues" evidence="1">
    <location>
        <begin position="403"/>
        <end position="414"/>
    </location>
</feature>
<evidence type="ECO:0000313" key="3">
    <source>
        <dbReference type="EMBL" id="VEU34704.1"/>
    </source>
</evidence>